<organism evidence="1 2">
    <name type="scientific">Mucuna pruriens</name>
    <name type="common">Velvet bean</name>
    <name type="synonym">Dolichos pruriens</name>
    <dbReference type="NCBI Taxonomy" id="157652"/>
    <lineage>
        <taxon>Eukaryota</taxon>
        <taxon>Viridiplantae</taxon>
        <taxon>Streptophyta</taxon>
        <taxon>Embryophyta</taxon>
        <taxon>Tracheophyta</taxon>
        <taxon>Spermatophyta</taxon>
        <taxon>Magnoliopsida</taxon>
        <taxon>eudicotyledons</taxon>
        <taxon>Gunneridae</taxon>
        <taxon>Pentapetalae</taxon>
        <taxon>rosids</taxon>
        <taxon>fabids</taxon>
        <taxon>Fabales</taxon>
        <taxon>Fabaceae</taxon>
        <taxon>Papilionoideae</taxon>
        <taxon>50 kb inversion clade</taxon>
        <taxon>NPAAA clade</taxon>
        <taxon>indigoferoid/millettioid clade</taxon>
        <taxon>Phaseoleae</taxon>
        <taxon>Mucuna</taxon>
    </lineage>
</organism>
<gene>
    <name evidence="1" type="ORF">CR513_61184</name>
</gene>
<dbReference type="EMBL" id="QJKJ01016684">
    <property type="protein sequence ID" value="RDX60652.1"/>
    <property type="molecule type" value="Genomic_DNA"/>
</dbReference>
<reference evidence="1" key="1">
    <citation type="submission" date="2018-05" db="EMBL/GenBank/DDBJ databases">
        <title>Draft genome of Mucuna pruriens seed.</title>
        <authorList>
            <person name="Nnadi N.E."/>
            <person name="Vos R."/>
            <person name="Hasami M.H."/>
            <person name="Devisetty U.K."/>
            <person name="Aguiy J.C."/>
        </authorList>
    </citation>
    <scope>NUCLEOTIDE SEQUENCE [LARGE SCALE GENOMIC DNA]</scope>
    <source>
        <strain evidence="1">JCA_2017</strain>
    </source>
</reference>
<keyword evidence="2" id="KW-1185">Reference proteome</keyword>
<evidence type="ECO:0000313" key="2">
    <source>
        <dbReference type="Proteomes" id="UP000257109"/>
    </source>
</evidence>
<accession>A0A371E3Q0</accession>
<protein>
    <submittedName>
        <fullName evidence="1">Uncharacterized protein</fullName>
    </submittedName>
</protein>
<evidence type="ECO:0000313" key="1">
    <source>
        <dbReference type="EMBL" id="RDX60652.1"/>
    </source>
</evidence>
<sequence>MRSSFIGSTSTFTSTSPLFVLWRLVDRVDASLESEEWPCITRSSSNNLHAFDPEIDRTLHSSFHINSESNIIVNMSHELDPMENNDRTLKELAMLNVLYQPWRIQYPQLEPAQSYELKSELIHLLPKFHGLIGEDPHKHLKEFHMVAWDTGGLHQMKTFMFYLDGTTKDWLYLQPVLFNTWGT</sequence>
<dbReference type="Proteomes" id="UP000257109">
    <property type="component" value="Unassembled WGS sequence"/>
</dbReference>
<feature type="non-terminal residue" evidence="1">
    <location>
        <position position="1"/>
    </location>
</feature>
<comment type="caution">
    <text evidence="1">The sequence shown here is derived from an EMBL/GenBank/DDBJ whole genome shotgun (WGS) entry which is preliminary data.</text>
</comment>
<dbReference type="AlphaFoldDB" id="A0A371E3Q0"/>
<proteinExistence type="predicted"/>
<dbReference type="OrthoDB" id="1689420at2759"/>
<name>A0A371E3Q0_MUCPR</name>